<dbReference type="HOGENOM" id="CLU_2281177_0_0_1"/>
<name>W1NDZ8_AMBTC</name>
<evidence type="ECO:0000313" key="1">
    <source>
        <dbReference type="EMBL" id="ERM93588.1"/>
    </source>
</evidence>
<dbReference type="EMBL" id="KI397628">
    <property type="protein sequence ID" value="ERM93588.1"/>
    <property type="molecule type" value="Genomic_DNA"/>
</dbReference>
<protein>
    <submittedName>
        <fullName evidence="1">Uncharacterized protein</fullName>
    </submittedName>
</protein>
<gene>
    <name evidence="1" type="ORF">AMTR_s00004p00120220</name>
</gene>
<reference evidence="2" key="1">
    <citation type="journal article" date="2013" name="Science">
        <title>The Amborella genome and the evolution of flowering plants.</title>
        <authorList>
            <consortium name="Amborella Genome Project"/>
        </authorList>
    </citation>
    <scope>NUCLEOTIDE SEQUENCE [LARGE SCALE GENOMIC DNA]</scope>
</reference>
<organism evidence="1 2">
    <name type="scientific">Amborella trichopoda</name>
    <dbReference type="NCBI Taxonomy" id="13333"/>
    <lineage>
        <taxon>Eukaryota</taxon>
        <taxon>Viridiplantae</taxon>
        <taxon>Streptophyta</taxon>
        <taxon>Embryophyta</taxon>
        <taxon>Tracheophyta</taxon>
        <taxon>Spermatophyta</taxon>
        <taxon>Magnoliopsida</taxon>
        <taxon>Amborellales</taxon>
        <taxon>Amborellaceae</taxon>
        <taxon>Amborella</taxon>
    </lineage>
</organism>
<sequence>MAISTRKKMAPKRKRRVSRLTVLGFAELVGGSAPGAKVLSETLIFSFWPPTAQCCPKVQMYHLFPGVAKVILSDPEFSMPLFGSLMQFSNPEAFTFTTLCTP</sequence>
<dbReference type="AlphaFoldDB" id="W1NDZ8"/>
<accession>W1NDZ8</accession>
<keyword evidence="2" id="KW-1185">Reference proteome</keyword>
<dbReference type="Proteomes" id="UP000017836">
    <property type="component" value="Unassembled WGS sequence"/>
</dbReference>
<evidence type="ECO:0000313" key="2">
    <source>
        <dbReference type="Proteomes" id="UP000017836"/>
    </source>
</evidence>
<proteinExistence type="predicted"/>
<dbReference type="Gramene" id="ERM93588">
    <property type="protein sequence ID" value="ERM93588"/>
    <property type="gene ID" value="AMTR_s00004p00120220"/>
</dbReference>